<dbReference type="OrthoDB" id="4719713at2759"/>
<reference evidence="3" key="1">
    <citation type="submission" date="2020-03" db="EMBL/GenBank/DDBJ databases">
        <title>Draft Genome Sequence of Cylindrodendrum hubeiense.</title>
        <authorList>
            <person name="Buettner E."/>
            <person name="Kellner H."/>
        </authorList>
    </citation>
    <scope>NUCLEOTIDE SEQUENCE</scope>
    <source>
        <strain evidence="3">IHI 201604</strain>
    </source>
</reference>
<name>A0A9P5HEQ4_9HYPO</name>
<feature type="compositionally biased region" description="Polar residues" evidence="1">
    <location>
        <begin position="33"/>
        <end position="63"/>
    </location>
</feature>
<feature type="region of interest" description="Disordered" evidence="1">
    <location>
        <begin position="320"/>
        <end position="344"/>
    </location>
</feature>
<feature type="region of interest" description="Disordered" evidence="1">
    <location>
        <begin position="28"/>
        <end position="81"/>
    </location>
</feature>
<feature type="domain" description="Bacteriophage T5 Orf172 DNA-binding" evidence="2">
    <location>
        <begin position="183"/>
        <end position="276"/>
    </location>
</feature>
<feature type="compositionally biased region" description="Basic and acidic residues" evidence="1">
    <location>
        <begin position="321"/>
        <end position="332"/>
    </location>
</feature>
<dbReference type="InterPro" id="IPR018306">
    <property type="entry name" value="Phage_T5_Orf172_DNA-bd"/>
</dbReference>
<protein>
    <recommendedName>
        <fullName evidence="2">Bacteriophage T5 Orf172 DNA-binding domain-containing protein</fullName>
    </recommendedName>
</protein>
<feature type="region of interest" description="Disordered" evidence="1">
    <location>
        <begin position="470"/>
        <end position="494"/>
    </location>
</feature>
<dbReference type="AlphaFoldDB" id="A0A9P5HEQ4"/>
<accession>A0A9P5HEQ4</accession>
<comment type="caution">
    <text evidence="3">The sequence shown here is derived from an EMBL/GenBank/DDBJ whole genome shotgun (WGS) entry which is preliminary data.</text>
</comment>
<feature type="region of interest" description="Disordered" evidence="1">
    <location>
        <begin position="361"/>
        <end position="410"/>
    </location>
</feature>
<feature type="compositionally biased region" description="Basic and acidic residues" evidence="1">
    <location>
        <begin position="473"/>
        <end position="494"/>
    </location>
</feature>
<gene>
    <name evidence="3" type="ORF">G7Z17_g4542</name>
</gene>
<feature type="compositionally biased region" description="Low complexity" evidence="1">
    <location>
        <begin position="335"/>
        <end position="344"/>
    </location>
</feature>
<evidence type="ECO:0000313" key="4">
    <source>
        <dbReference type="Proteomes" id="UP000722485"/>
    </source>
</evidence>
<keyword evidence="4" id="KW-1185">Reference proteome</keyword>
<evidence type="ECO:0000259" key="2">
    <source>
        <dbReference type="Pfam" id="PF10544"/>
    </source>
</evidence>
<dbReference type="Proteomes" id="UP000722485">
    <property type="component" value="Unassembled WGS sequence"/>
</dbReference>
<proteinExistence type="predicted"/>
<sequence length="494" mass="54661">MASLRETHNEPERPEIVFQGVQIIATDSIPVGDSTTQASGSSPSTIVDGSETSQSQNTATTLDLSELEEDYNSSSVTPGPECNVTETQKGHNMAMTTPEPVPVEERNANRSRLTDETFPKAPIPDSIEPSDKEIDDMVAELESEEKDPVTLERCKSRLTINRSKSRLVHYIHRPFDQNDLKKGVVYVLKHLQNGEIMKVGFTEKHIGNNGLPSCYANDCEVVYQSKQRFPGAFRVEKLVNAALKRNRHRTDCSHCSMSHEWLQVTEVDMIEAVETWTAFVTSSAYSDGKLSEAGHLMTDVLVDLSSKRVAGVLNEFSSVTEKNEPARDDLQTKDSSTISNTSQNTQFVRLPIRRKEVSRGAIDNRDLAAIGEDQPPPQDSNKAELDSQNSQPATETAANVTGPKRSSLGDIVRETKGKLVEGAKAARTAVKTAAGRTLTYFQRPRTNEDLANDVTALRQERGLFFDLVSRQFNSKDMDDKTEPSKSRPSDTEAK</sequence>
<evidence type="ECO:0000256" key="1">
    <source>
        <dbReference type="SAM" id="MobiDB-lite"/>
    </source>
</evidence>
<feature type="compositionally biased region" description="Polar residues" evidence="1">
    <location>
        <begin position="386"/>
        <end position="399"/>
    </location>
</feature>
<evidence type="ECO:0000313" key="3">
    <source>
        <dbReference type="EMBL" id="KAF7552108.1"/>
    </source>
</evidence>
<dbReference type="EMBL" id="JAANBB010000066">
    <property type="protein sequence ID" value="KAF7552108.1"/>
    <property type="molecule type" value="Genomic_DNA"/>
</dbReference>
<organism evidence="3 4">
    <name type="scientific">Cylindrodendrum hubeiense</name>
    <dbReference type="NCBI Taxonomy" id="595255"/>
    <lineage>
        <taxon>Eukaryota</taxon>
        <taxon>Fungi</taxon>
        <taxon>Dikarya</taxon>
        <taxon>Ascomycota</taxon>
        <taxon>Pezizomycotina</taxon>
        <taxon>Sordariomycetes</taxon>
        <taxon>Hypocreomycetidae</taxon>
        <taxon>Hypocreales</taxon>
        <taxon>Nectriaceae</taxon>
        <taxon>Cylindrodendrum</taxon>
    </lineage>
</organism>
<dbReference type="Pfam" id="PF10544">
    <property type="entry name" value="T5orf172"/>
    <property type="match status" value="1"/>
</dbReference>